<gene>
    <name evidence="5" type="ORF">WJX74_007246</name>
</gene>
<keyword evidence="2" id="KW-0934">Plastid</keyword>
<name>A0AAW1SGS4_9CHLO</name>
<dbReference type="Proteomes" id="UP001438707">
    <property type="component" value="Unassembled WGS sequence"/>
</dbReference>
<comment type="caution">
    <text evidence="5">The sequence shown here is derived from an EMBL/GenBank/DDBJ whole genome shotgun (WGS) entry which is preliminary data.</text>
</comment>
<keyword evidence="6" id="KW-1185">Reference proteome</keyword>
<dbReference type="InterPro" id="IPR039633">
    <property type="entry name" value="PAP"/>
</dbReference>
<evidence type="ECO:0000256" key="2">
    <source>
        <dbReference type="ARBA" id="ARBA00022640"/>
    </source>
</evidence>
<evidence type="ECO:0000256" key="1">
    <source>
        <dbReference type="ARBA" id="ARBA00004474"/>
    </source>
</evidence>
<feature type="region of interest" description="Disordered" evidence="3">
    <location>
        <begin position="27"/>
        <end position="69"/>
    </location>
</feature>
<evidence type="ECO:0000256" key="3">
    <source>
        <dbReference type="SAM" id="MobiDB-lite"/>
    </source>
</evidence>
<proteinExistence type="predicted"/>
<dbReference type="GO" id="GO:0009536">
    <property type="term" value="C:plastid"/>
    <property type="evidence" value="ECO:0007669"/>
    <property type="project" value="UniProtKB-SubCell"/>
</dbReference>
<evidence type="ECO:0000259" key="4">
    <source>
        <dbReference type="Pfam" id="PF04755"/>
    </source>
</evidence>
<sequence>MQVQIQDSASAWLPARGVRASRVVVRNAAGGRGSQQERNLPGARSPTYTSSQAQRTPARPATDPDPSGQLKASLLKLVSSTSRGSRLGSSKAAKISEMVTKLEGTCPSYSLQQAASQLGATWTLAYTANSELISILNLDRVPGVSVGPIVQDINSAAGTFVNRVIVTTQFGSRDVSVAASFQLDSPKRLKLRFEQGAVSQPTFNTTASLSSILRLDVLRPLDQPLQQLGRNLNGWLPRQPGIPLPVFPAETWLLNTYLDKDMRISRGDGGGLFILTRQPLLPAISANVSS</sequence>
<accession>A0AAW1SGS4</accession>
<protein>
    <recommendedName>
        <fullName evidence="4">Plastid lipid-associated protein/fibrillin conserved domain-containing protein</fullName>
    </recommendedName>
</protein>
<comment type="subcellular location">
    <subcellularLocation>
        <location evidence="1">Plastid</location>
    </subcellularLocation>
</comment>
<reference evidence="5 6" key="1">
    <citation type="journal article" date="2024" name="Nat. Commun.">
        <title>Phylogenomics reveals the evolutionary origins of lichenization in chlorophyte algae.</title>
        <authorList>
            <person name="Puginier C."/>
            <person name="Libourel C."/>
            <person name="Otte J."/>
            <person name="Skaloud P."/>
            <person name="Haon M."/>
            <person name="Grisel S."/>
            <person name="Petersen M."/>
            <person name="Berrin J.G."/>
            <person name="Delaux P.M."/>
            <person name="Dal Grande F."/>
            <person name="Keller J."/>
        </authorList>
    </citation>
    <scope>NUCLEOTIDE SEQUENCE [LARGE SCALE GENOMIC DNA]</scope>
    <source>
        <strain evidence="5 6">SAG 2145</strain>
    </source>
</reference>
<organism evidence="5 6">
    <name type="scientific">Apatococcus lobatus</name>
    <dbReference type="NCBI Taxonomy" id="904363"/>
    <lineage>
        <taxon>Eukaryota</taxon>
        <taxon>Viridiplantae</taxon>
        <taxon>Chlorophyta</taxon>
        <taxon>core chlorophytes</taxon>
        <taxon>Trebouxiophyceae</taxon>
        <taxon>Chlorellales</taxon>
        <taxon>Chlorellaceae</taxon>
        <taxon>Apatococcus</taxon>
    </lineage>
</organism>
<dbReference type="InterPro" id="IPR006843">
    <property type="entry name" value="PAP/fibrillin_dom"/>
</dbReference>
<dbReference type="PANTHER" id="PTHR31906">
    <property type="entry name" value="PLASTID-LIPID-ASSOCIATED PROTEIN 4, CHLOROPLASTIC-RELATED"/>
    <property type="match status" value="1"/>
</dbReference>
<evidence type="ECO:0000313" key="6">
    <source>
        <dbReference type="Proteomes" id="UP001438707"/>
    </source>
</evidence>
<evidence type="ECO:0000313" key="5">
    <source>
        <dbReference type="EMBL" id="KAK9844821.1"/>
    </source>
</evidence>
<feature type="compositionally biased region" description="Polar residues" evidence="3">
    <location>
        <begin position="46"/>
        <end position="55"/>
    </location>
</feature>
<dbReference type="Pfam" id="PF04755">
    <property type="entry name" value="PAP_fibrillin"/>
    <property type="match status" value="1"/>
</dbReference>
<dbReference type="AlphaFoldDB" id="A0AAW1SGS4"/>
<feature type="domain" description="Plastid lipid-associated protein/fibrillin conserved" evidence="4">
    <location>
        <begin position="69"/>
        <end position="275"/>
    </location>
</feature>
<dbReference type="EMBL" id="JALJOS010000001">
    <property type="protein sequence ID" value="KAK9844821.1"/>
    <property type="molecule type" value="Genomic_DNA"/>
</dbReference>